<evidence type="ECO:0000256" key="1">
    <source>
        <dbReference type="SAM" id="Coils"/>
    </source>
</evidence>
<sequence>MTSTYDASEQRLRHLERLCGQLLAQNHRLIERNARLIMEIQALNREDRVTLPLSNIARMPLSPHLHPVR</sequence>
<reference evidence="2 3" key="1">
    <citation type="submission" date="2020-10" db="EMBL/GenBank/DDBJ databases">
        <title>Phylogeny of dyella-like bacteria.</title>
        <authorList>
            <person name="Fu J."/>
        </authorList>
    </citation>
    <scope>NUCLEOTIDE SEQUENCE [LARGE SCALE GENOMIC DNA]</scope>
    <source>
        <strain evidence="2 3">DHG40</strain>
    </source>
</reference>
<dbReference type="Proteomes" id="UP001620409">
    <property type="component" value="Unassembled WGS sequence"/>
</dbReference>
<proteinExistence type="predicted"/>
<keyword evidence="3" id="KW-1185">Reference proteome</keyword>
<name>A0ABW8IIJ9_9GAMM</name>
<dbReference type="RefSeq" id="WP_380010552.1">
    <property type="nucleotide sequence ID" value="NZ_JADIKI010000022.1"/>
</dbReference>
<evidence type="ECO:0000313" key="2">
    <source>
        <dbReference type="EMBL" id="MFK2855003.1"/>
    </source>
</evidence>
<feature type="coiled-coil region" evidence="1">
    <location>
        <begin position="5"/>
        <end position="46"/>
    </location>
</feature>
<comment type="caution">
    <text evidence="2">The sequence shown here is derived from an EMBL/GenBank/DDBJ whole genome shotgun (WGS) entry which is preliminary data.</text>
</comment>
<accession>A0ABW8IIJ9</accession>
<evidence type="ECO:0000313" key="3">
    <source>
        <dbReference type="Proteomes" id="UP001620409"/>
    </source>
</evidence>
<dbReference type="EMBL" id="JADIKI010000022">
    <property type="protein sequence ID" value="MFK2855003.1"/>
    <property type="molecule type" value="Genomic_DNA"/>
</dbReference>
<gene>
    <name evidence="2" type="ORF">ISP18_10415</name>
</gene>
<protein>
    <submittedName>
        <fullName evidence="2">Uncharacterized protein</fullName>
    </submittedName>
</protein>
<organism evidence="2 3">
    <name type="scientific">Dyella humi</name>
    <dbReference type="NCBI Taxonomy" id="1770547"/>
    <lineage>
        <taxon>Bacteria</taxon>
        <taxon>Pseudomonadati</taxon>
        <taxon>Pseudomonadota</taxon>
        <taxon>Gammaproteobacteria</taxon>
        <taxon>Lysobacterales</taxon>
        <taxon>Rhodanobacteraceae</taxon>
        <taxon>Dyella</taxon>
    </lineage>
</organism>
<keyword evidence="1" id="KW-0175">Coiled coil</keyword>